<keyword evidence="1" id="KW-0472">Membrane</keyword>
<dbReference type="EMBL" id="NBSH01000002">
    <property type="protein sequence ID" value="ORX40149.1"/>
    <property type="molecule type" value="Genomic_DNA"/>
</dbReference>
<comment type="caution">
    <text evidence="2">The sequence shown here is derived from an EMBL/GenBank/DDBJ whole genome shotgun (WGS) entry which is preliminary data.</text>
</comment>
<proteinExistence type="predicted"/>
<accession>A0A1Y1UQ70</accession>
<feature type="transmembrane region" description="Helical" evidence="1">
    <location>
        <begin position="50"/>
        <end position="71"/>
    </location>
</feature>
<organism evidence="2 3">
    <name type="scientific">Kockovaella imperatae</name>
    <dbReference type="NCBI Taxonomy" id="4999"/>
    <lineage>
        <taxon>Eukaryota</taxon>
        <taxon>Fungi</taxon>
        <taxon>Dikarya</taxon>
        <taxon>Basidiomycota</taxon>
        <taxon>Agaricomycotina</taxon>
        <taxon>Tremellomycetes</taxon>
        <taxon>Tremellales</taxon>
        <taxon>Cuniculitremaceae</taxon>
        <taxon>Kockovaella</taxon>
    </lineage>
</organism>
<sequence>MKRIETREIKGSAGPGSIEEAWRDQSLWTHLSVEEAVIHDCTLRRHQSRLLIWSMMLLLSTVISLACVLGVESLPTWIDSRWSTVKECITDLKVVSCDDFDCGLEGYHRIDSFLNLSENTTVWNYVFYKSELDQDPGNCITDLRVVPEGEDCPTAPYWKSCGVSAHHGVTSTGGPTIWAQYEPGAQYAGEVVDLVVLRPGQYPDKTEDFIRQPVNLGLGSRAASASYPQWVEYESISSGWVWLVST</sequence>
<protein>
    <submittedName>
        <fullName evidence="2">Uncharacterized protein</fullName>
    </submittedName>
</protein>
<name>A0A1Y1UQ70_9TREE</name>
<keyword evidence="1" id="KW-1133">Transmembrane helix</keyword>
<reference evidence="2 3" key="1">
    <citation type="submission" date="2017-03" db="EMBL/GenBank/DDBJ databases">
        <title>Widespread Adenine N6-methylation of Active Genes in Fungi.</title>
        <authorList>
            <consortium name="DOE Joint Genome Institute"/>
            <person name="Mondo S.J."/>
            <person name="Dannebaum R.O."/>
            <person name="Kuo R.C."/>
            <person name="Louie K.B."/>
            <person name="Bewick A.J."/>
            <person name="Labutti K."/>
            <person name="Haridas S."/>
            <person name="Kuo A."/>
            <person name="Salamov A."/>
            <person name="Ahrendt S.R."/>
            <person name="Lau R."/>
            <person name="Bowen B.P."/>
            <person name="Lipzen A."/>
            <person name="Sullivan W."/>
            <person name="Andreopoulos W.B."/>
            <person name="Clum A."/>
            <person name="Lindquist E."/>
            <person name="Daum C."/>
            <person name="Northen T.R."/>
            <person name="Ramamoorthy G."/>
            <person name="Schmitz R.J."/>
            <person name="Gryganskyi A."/>
            <person name="Culley D."/>
            <person name="Magnuson J."/>
            <person name="James T.Y."/>
            <person name="O'Malley M.A."/>
            <person name="Stajich J.E."/>
            <person name="Spatafora J.W."/>
            <person name="Visel A."/>
            <person name="Grigoriev I.V."/>
        </authorList>
    </citation>
    <scope>NUCLEOTIDE SEQUENCE [LARGE SCALE GENOMIC DNA]</scope>
    <source>
        <strain evidence="2 3">NRRL Y-17943</strain>
    </source>
</reference>
<keyword evidence="3" id="KW-1185">Reference proteome</keyword>
<dbReference type="RefSeq" id="XP_021873934.1">
    <property type="nucleotide sequence ID" value="XM_022012314.1"/>
</dbReference>
<evidence type="ECO:0000256" key="1">
    <source>
        <dbReference type="SAM" id="Phobius"/>
    </source>
</evidence>
<dbReference type="Proteomes" id="UP000193218">
    <property type="component" value="Unassembled WGS sequence"/>
</dbReference>
<dbReference type="GeneID" id="33554122"/>
<evidence type="ECO:0000313" key="3">
    <source>
        <dbReference type="Proteomes" id="UP000193218"/>
    </source>
</evidence>
<dbReference type="InParanoid" id="A0A1Y1UQ70"/>
<evidence type="ECO:0000313" key="2">
    <source>
        <dbReference type="EMBL" id="ORX40149.1"/>
    </source>
</evidence>
<dbReference type="AlphaFoldDB" id="A0A1Y1UQ70"/>
<gene>
    <name evidence="2" type="ORF">BD324DRAFT_261635</name>
</gene>
<keyword evidence="1" id="KW-0812">Transmembrane</keyword>